<dbReference type="OrthoDB" id="9801235at2"/>
<dbReference type="InterPro" id="IPR024046">
    <property type="entry name" value="Flagellar_assmbl_FliW_dom_sf"/>
</dbReference>
<dbReference type="AlphaFoldDB" id="A0A557QXK8"/>
<keyword evidence="5" id="KW-0966">Cell projection</keyword>
<evidence type="ECO:0000256" key="1">
    <source>
        <dbReference type="ARBA" id="ARBA00022490"/>
    </source>
</evidence>
<keyword evidence="3 4" id="KW-0810">Translation regulation</keyword>
<dbReference type="RefSeq" id="WP_144309106.1">
    <property type="nucleotide sequence ID" value="NZ_VMNK01000006.1"/>
</dbReference>
<name>A0A557QXK8_9RHOO</name>
<evidence type="ECO:0000313" key="6">
    <source>
        <dbReference type="Proteomes" id="UP000319502"/>
    </source>
</evidence>
<dbReference type="SUPFAM" id="SSF141457">
    <property type="entry name" value="BH3618-like"/>
    <property type="match status" value="1"/>
</dbReference>
<dbReference type="Gene3D" id="2.30.290.10">
    <property type="entry name" value="BH3618-like"/>
    <property type="match status" value="1"/>
</dbReference>
<reference evidence="5 6" key="1">
    <citation type="submission" date="2019-07" db="EMBL/GenBank/DDBJ databases">
        <title>The pathways for chlorine oxyanion respiration interact through the shared metabolite chlorate.</title>
        <authorList>
            <person name="Barnum T.P."/>
            <person name="Cheng Y."/>
            <person name="Hill K.A."/>
            <person name="Lucas L.N."/>
            <person name="Carlson H.K."/>
            <person name="Coates J.D."/>
        </authorList>
    </citation>
    <scope>NUCLEOTIDE SEQUENCE [LARGE SCALE GENOMIC DNA]</scope>
    <source>
        <strain evidence="5 6">SFB-3</strain>
    </source>
</reference>
<dbReference type="PANTHER" id="PTHR39190">
    <property type="entry name" value="FLAGELLAR ASSEMBLY FACTOR FLIW"/>
    <property type="match status" value="1"/>
</dbReference>
<evidence type="ECO:0000256" key="4">
    <source>
        <dbReference type="HAMAP-Rule" id="MF_01185"/>
    </source>
</evidence>
<sequence length="145" mass="15200">MHIESAAFGSIDVEADQIIEFPAGLPGFEACKRFTFIQTGEHGSVLQMQGVDDPAIVFSVTDPAALGVNYELTLSDADVASLGLTQPEDATVAVIVRQAAVDVGSPADAGLKANFMAPLVVNTATRRGIQKVLEQVGCEITLRGQ</sequence>
<comment type="subcellular location">
    <subcellularLocation>
        <location evidence="4">Cytoplasm</location>
    </subcellularLocation>
</comment>
<dbReference type="PANTHER" id="PTHR39190:SF1">
    <property type="entry name" value="FLAGELLAR ASSEMBLY FACTOR FLIW"/>
    <property type="match status" value="1"/>
</dbReference>
<evidence type="ECO:0000256" key="2">
    <source>
        <dbReference type="ARBA" id="ARBA00022795"/>
    </source>
</evidence>
<dbReference type="EMBL" id="VMNK01000006">
    <property type="protein sequence ID" value="TVO57641.1"/>
    <property type="molecule type" value="Genomic_DNA"/>
</dbReference>
<keyword evidence="2 4" id="KW-1005">Bacterial flagellum biogenesis</keyword>
<keyword evidence="5" id="KW-0969">Cilium</keyword>
<comment type="function">
    <text evidence="4">Acts as an anti-CsrA protein, binds CsrA and prevents it from repressing translation of its target genes, one of which is flagellin. Binds to flagellin and participates in the assembly of the flagellum.</text>
</comment>
<comment type="subunit">
    <text evidence="4">Interacts with translational regulator CsrA and flagellin(s).</text>
</comment>
<gene>
    <name evidence="4" type="primary">fliW</name>
    <name evidence="5" type="ORF">FHP91_08185</name>
</gene>
<comment type="similarity">
    <text evidence="4">Belongs to the FliW family.</text>
</comment>
<evidence type="ECO:0000313" key="5">
    <source>
        <dbReference type="EMBL" id="TVO57641.1"/>
    </source>
</evidence>
<dbReference type="GO" id="GO:0006417">
    <property type="term" value="P:regulation of translation"/>
    <property type="evidence" value="ECO:0007669"/>
    <property type="project" value="UniProtKB-KW"/>
</dbReference>
<dbReference type="Pfam" id="PF02623">
    <property type="entry name" value="FliW"/>
    <property type="match status" value="1"/>
</dbReference>
<keyword evidence="1 4" id="KW-0963">Cytoplasm</keyword>
<proteinExistence type="inferred from homology"/>
<evidence type="ECO:0000256" key="3">
    <source>
        <dbReference type="ARBA" id="ARBA00022845"/>
    </source>
</evidence>
<dbReference type="NCBIfam" id="NF009792">
    <property type="entry name" value="PRK13284.1"/>
    <property type="match status" value="1"/>
</dbReference>
<comment type="caution">
    <text evidence="5">The sequence shown here is derived from an EMBL/GenBank/DDBJ whole genome shotgun (WGS) entry which is preliminary data.</text>
</comment>
<organism evidence="5 6">
    <name type="scientific">Denitromonas halophila</name>
    <dbReference type="NCBI Taxonomy" id="1629404"/>
    <lineage>
        <taxon>Bacteria</taxon>
        <taxon>Pseudomonadati</taxon>
        <taxon>Pseudomonadota</taxon>
        <taxon>Betaproteobacteria</taxon>
        <taxon>Rhodocyclales</taxon>
        <taxon>Zoogloeaceae</taxon>
        <taxon>Denitromonas</taxon>
    </lineage>
</organism>
<keyword evidence="5" id="KW-0282">Flagellum</keyword>
<keyword evidence="4" id="KW-0143">Chaperone</keyword>
<accession>A0A557QXK8</accession>
<protein>
    <recommendedName>
        <fullName evidence="4">Flagellar assembly factor FliW</fullName>
    </recommendedName>
</protein>
<dbReference type="InterPro" id="IPR003775">
    <property type="entry name" value="Flagellar_assembly_factor_FliW"/>
</dbReference>
<dbReference type="HAMAP" id="MF_01185">
    <property type="entry name" value="FliW"/>
    <property type="match status" value="1"/>
</dbReference>
<dbReference type="GO" id="GO:0005737">
    <property type="term" value="C:cytoplasm"/>
    <property type="evidence" value="ECO:0007669"/>
    <property type="project" value="UniProtKB-SubCell"/>
</dbReference>
<keyword evidence="6" id="KW-1185">Reference proteome</keyword>
<dbReference type="GO" id="GO:0044780">
    <property type="term" value="P:bacterial-type flagellum assembly"/>
    <property type="evidence" value="ECO:0007669"/>
    <property type="project" value="UniProtKB-UniRule"/>
</dbReference>
<dbReference type="Proteomes" id="UP000319502">
    <property type="component" value="Unassembled WGS sequence"/>
</dbReference>